<sequence>MFNIEHIEKNYCNTNSGLVYDPKTDKVTFDKVATKGIHDDKEVRTECRKIEKCLLEHTFGSALLSTPAPDPNEKSDKQITRWKKMNKLFDKFAVEKLNISVNRENEAKDRPQEYLPKDNQAEDYDTLSLLPYNGSQEPIKKATGINSHALIPYDGDRFKVSLNKKKFEEKPKFISFYDHSEMGSIAHGSLAQNSTQFSQQLSTQQTYKLNVGDSEFQILKRHTIIRDFDKPNQQEKEVQQIFSSPDIVSAWVSNARKRNSTGNIDLRELNQEDEKYTERLNQSITYGETPVRACRLKRPLAITYENDEESQKLAKRNRRSL</sequence>
<protein>
    <submittedName>
        <fullName evidence="2">Uncharacterized protein</fullName>
    </submittedName>
</protein>
<evidence type="ECO:0000313" key="1">
    <source>
        <dbReference type="Proteomes" id="UP000887540"/>
    </source>
</evidence>
<dbReference type="WBParaSite" id="ACRNAN_scaffold1071.g25722.t1">
    <property type="protein sequence ID" value="ACRNAN_scaffold1071.g25722.t1"/>
    <property type="gene ID" value="ACRNAN_scaffold1071.g25722"/>
</dbReference>
<accession>A0A914CHE6</accession>
<evidence type="ECO:0000313" key="2">
    <source>
        <dbReference type="WBParaSite" id="ACRNAN_scaffold1071.g25722.t1"/>
    </source>
</evidence>
<dbReference type="AlphaFoldDB" id="A0A914CHE6"/>
<name>A0A914CHE6_9BILA</name>
<proteinExistence type="predicted"/>
<keyword evidence="1" id="KW-1185">Reference proteome</keyword>
<dbReference type="Proteomes" id="UP000887540">
    <property type="component" value="Unplaced"/>
</dbReference>
<reference evidence="2" key="1">
    <citation type="submission" date="2022-11" db="UniProtKB">
        <authorList>
            <consortium name="WormBaseParasite"/>
        </authorList>
    </citation>
    <scope>IDENTIFICATION</scope>
</reference>
<organism evidence="1 2">
    <name type="scientific">Acrobeloides nanus</name>
    <dbReference type="NCBI Taxonomy" id="290746"/>
    <lineage>
        <taxon>Eukaryota</taxon>
        <taxon>Metazoa</taxon>
        <taxon>Ecdysozoa</taxon>
        <taxon>Nematoda</taxon>
        <taxon>Chromadorea</taxon>
        <taxon>Rhabditida</taxon>
        <taxon>Tylenchina</taxon>
        <taxon>Cephalobomorpha</taxon>
        <taxon>Cephaloboidea</taxon>
        <taxon>Cephalobidae</taxon>
        <taxon>Acrobeloides</taxon>
    </lineage>
</organism>